<keyword evidence="12" id="KW-0445">Lipid transport</keyword>
<evidence type="ECO:0000256" key="14">
    <source>
        <dbReference type="ARBA" id="ARBA00034018"/>
    </source>
</evidence>
<evidence type="ECO:0000256" key="2">
    <source>
        <dbReference type="ARBA" id="ARBA00004651"/>
    </source>
</evidence>
<evidence type="ECO:0000256" key="5">
    <source>
        <dbReference type="ARBA" id="ARBA00022475"/>
    </source>
</evidence>
<proteinExistence type="inferred from homology"/>
<feature type="transmembrane region" description="Helical" evidence="18">
    <location>
        <begin position="432"/>
        <end position="451"/>
    </location>
</feature>
<evidence type="ECO:0000256" key="16">
    <source>
        <dbReference type="ARBA" id="ARBA00047576"/>
    </source>
</evidence>
<reference evidence="21" key="3">
    <citation type="submission" date="2023-05" db="EMBL/GenBank/DDBJ databases">
        <authorList>
            <person name="Smith C.H."/>
        </authorList>
    </citation>
    <scope>NUCLEOTIDE SEQUENCE</scope>
    <source>
        <strain evidence="21">CHS0354</strain>
        <tissue evidence="21">Mantle</tissue>
    </source>
</reference>
<dbReference type="Proteomes" id="UP001195483">
    <property type="component" value="Unassembled WGS sequence"/>
</dbReference>
<dbReference type="Gene3D" id="1.20.1560.10">
    <property type="entry name" value="ABC transporter type 1, transmembrane domain"/>
    <property type="match status" value="2"/>
</dbReference>
<feature type="transmembrane region" description="Helical" evidence="18">
    <location>
        <begin position="583"/>
        <end position="603"/>
    </location>
</feature>
<dbReference type="SMART" id="SM00382">
    <property type="entry name" value="AAA"/>
    <property type="match status" value="2"/>
</dbReference>
<keyword evidence="6 18" id="KW-0812">Transmembrane</keyword>
<dbReference type="PANTHER" id="PTHR24223:SF443">
    <property type="entry name" value="MULTIDRUG-RESISTANCE LIKE PROTEIN 1, ISOFORM I"/>
    <property type="match status" value="1"/>
</dbReference>
<dbReference type="CDD" id="cd03244">
    <property type="entry name" value="ABCC_MRP_domain2"/>
    <property type="match status" value="1"/>
</dbReference>
<feature type="region of interest" description="Disordered" evidence="17">
    <location>
        <begin position="914"/>
        <end position="960"/>
    </location>
</feature>
<dbReference type="GO" id="GO:0006869">
    <property type="term" value="P:lipid transport"/>
    <property type="evidence" value="ECO:0007669"/>
    <property type="project" value="UniProtKB-KW"/>
</dbReference>
<keyword evidence="9" id="KW-0067">ATP-binding</keyword>
<feature type="transmembrane region" description="Helical" evidence="18">
    <location>
        <begin position="1054"/>
        <end position="1077"/>
    </location>
</feature>
<evidence type="ECO:0000259" key="19">
    <source>
        <dbReference type="PROSITE" id="PS50893"/>
    </source>
</evidence>
<dbReference type="GO" id="GO:0005886">
    <property type="term" value="C:plasma membrane"/>
    <property type="evidence" value="ECO:0007669"/>
    <property type="project" value="UniProtKB-SubCell"/>
</dbReference>
<dbReference type="GO" id="GO:0016887">
    <property type="term" value="F:ATP hydrolysis activity"/>
    <property type="evidence" value="ECO:0007669"/>
    <property type="project" value="InterPro"/>
</dbReference>
<feature type="transmembrane region" description="Helical" evidence="18">
    <location>
        <begin position="457"/>
        <end position="477"/>
    </location>
</feature>
<comment type="subcellular location">
    <subcellularLocation>
        <location evidence="2">Cell membrane</location>
        <topology evidence="2">Multi-pass membrane protein</topology>
    </subcellularLocation>
    <subcellularLocation>
        <location evidence="1">Vacuole membrane</location>
        <topology evidence="1">Multi-pass membrane protein</topology>
    </subcellularLocation>
</comment>
<dbReference type="FunFam" id="3.40.50.300:FF:000293">
    <property type="entry name" value="ATP binding cassette subfamily C member 1"/>
    <property type="match status" value="1"/>
</dbReference>
<dbReference type="GO" id="GO:0005524">
    <property type="term" value="F:ATP binding"/>
    <property type="evidence" value="ECO:0007669"/>
    <property type="project" value="UniProtKB-KW"/>
</dbReference>
<feature type="transmembrane region" description="Helical" evidence="18">
    <location>
        <begin position="353"/>
        <end position="373"/>
    </location>
</feature>
<evidence type="ECO:0000256" key="3">
    <source>
        <dbReference type="ARBA" id="ARBA00009726"/>
    </source>
</evidence>
<dbReference type="InterPro" id="IPR003439">
    <property type="entry name" value="ABC_transporter-like_ATP-bd"/>
</dbReference>
<dbReference type="PROSITE" id="PS50893">
    <property type="entry name" value="ABC_TRANSPORTER_2"/>
    <property type="match status" value="2"/>
</dbReference>
<dbReference type="SUPFAM" id="SSF52540">
    <property type="entry name" value="P-loop containing nucleoside triphosphate hydrolases"/>
    <property type="match status" value="2"/>
</dbReference>
<dbReference type="InterPro" id="IPR036640">
    <property type="entry name" value="ABC1_TM_sf"/>
</dbReference>
<feature type="transmembrane region" description="Helical" evidence="18">
    <location>
        <begin position="132"/>
        <end position="150"/>
    </location>
</feature>
<evidence type="ECO:0000256" key="1">
    <source>
        <dbReference type="ARBA" id="ARBA00004128"/>
    </source>
</evidence>
<evidence type="ECO:0000259" key="20">
    <source>
        <dbReference type="PROSITE" id="PS50929"/>
    </source>
</evidence>
<reference evidence="21" key="1">
    <citation type="journal article" date="2021" name="Genome Biol. Evol.">
        <title>A High-Quality Reference Genome for a Parasitic Bivalve with Doubly Uniparental Inheritance (Bivalvia: Unionida).</title>
        <authorList>
            <person name="Smith C.H."/>
        </authorList>
    </citation>
    <scope>NUCLEOTIDE SEQUENCE</scope>
    <source>
        <strain evidence="21">CHS0354</strain>
    </source>
</reference>
<dbReference type="PROSITE" id="PS00211">
    <property type="entry name" value="ABC_TRANSPORTER_1"/>
    <property type="match status" value="2"/>
</dbReference>
<feature type="domain" description="ABC transporter" evidence="19">
    <location>
        <begin position="1331"/>
        <end position="1565"/>
    </location>
</feature>
<keyword evidence="7" id="KW-0677">Repeat</keyword>
<feature type="compositionally biased region" description="Polar residues" evidence="17">
    <location>
        <begin position="914"/>
        <end position="935"/>
    </location>
</feature>
<evidence type="ECO:0000313" key="22">
    <source>
        <dbReference type="Proteomes" id="UP001195483"/>
    </source>
</evidence>
<evidence type="ECO:0000256" key="4">
    <source>
        <dbReference type="ARBA" id="ARBA00022448"/>
    </source>
</evidence>
<gene>
    <name evidence="21" type="ORF">CHS0354_000374</name>
</gene>
<dbReference type="GO" id="GO:0008559">
    <property type="term" value="F:ABC-type xenobiotic transporter activity"/>
    <property type="evidence" value="ECO:0007669"/>
    <property type="project" value="UniProtKB-EC"/>
</dbReference>
<dbReference type="CDD" id="cd03250">
    <property type="entry name" value="ABCC_MRP_domain1"/>
    <property type="match status" value="1"/>
</dbReference>
<dbReference type="InterPro" id="IPR056227">
    <property type="entry name" value="TMD0_ABC"/>
</dbReference>
<evidence type="ECO:0000256" key="12">
    <source>
        <dbReference type="ARBA" id="ARBA00023055"/>
    </source>
</evidence>
<dbReference type="GO" id="GO:0005774">
    <property type="term" value="C:vacuolar membrane"/>
    <property type="evidence" value="ECO:0007669"/>
    <property type="project" value="UniProtKB-SubCell"/>
</dbReference>
<evidence type="ECO:0000256" key="13">
    <source>
        <dbReference type="ARBA" id="ARBA00023136"/>
    </source>
</evidence>
<dbReference type="SUPFAM" id="SSF90123">
    <property type="entry name" value="ABC transporter transmembrane region"/>
    <property type="match status" value="2"/>
</dbReference>
<comment type="catalytic activity">
    <reaction evidence="16">
        <text>17beta-estradiol 17-O-(beta-D-glucuronate)(in) + ATP + H2O = 17beta-estradiol 17-O-(beta-D-glucuronate)(out) + ADP + phosphate + H(+)</text>
        <dbReference type="Rhea" id="RHEA:60128"/>
        <dbReference type="ChEBI" id="CHEBI:15377"/>
        <dbReference type="ChEBI" id="CHEBI:15378"/>
        <dbReference type="ChEBI" id="CHEBI:30616"/>
        <dbReference type="ChEBI" id="CHEBI:43474"/>
        <dbReference type="ChEBI" id="CHEBI:82961"/>
        <dbReference type="ChEBI" id="CHEBI:456216"/>
    </reaction>
    <physiologicalReaction direction="left-to-right" evidence="16">
        <dbReference type="Rhea" id="RHEA:60129"/>
    </physiologicalReaction>
</comment>
<sequence>MFCDSYFWDLQETWNTTDPDFSPCFQKTCLLWSPCVFLLLLGPIRIALLHSRDSARVISLTWLTITKFILAGAVSMLAVLDVAKSVQEQIALGDVPIVNFVSPLVLLITMIMFVAVLNMERKSGIRTSGLQVIFWMLLTLVNIIILRSQIRVAVLEGNVKDIFRSTTFFAFFLLVLVQLVLSALVDKPPEGVQALQGKKPCPEGGSSFLSRITFWWFSRTLIQGYKRDLTMDDLFDLNEEDKSANVVPRFDKHWHKEFQKWKKKQSPVPDLAVNGNELELKTRSQDGQLYTEVKVSSPPKSEPRLFLSMVKTYWFQLLIAAFFKLVYDILQFISPWILKLVITYTKDKSEYQWHGYFYAALMFGVALVQSLILHQYFHECTLIGMGLRTSIISTVYRKMLVLSNAARKKSTVGEIVNLMSVDAQQFMDMMTYINVIWSGPFQIIVSIYLLWVLLGPSILAGLAVMILLVPLNALIANKTKKYQVMQMQFKDKRIKMMNEILNGIRVLKLYAWEPSFEKQVMDIRNKELNLLKRMAYLNACSTFAWTTAPFIVTMVTFAVYVLSDPGNILDAEKAFVSLSLFNILRFPMSMLPNVISSIVQMVVSLKRLRGFLSNDELDPTAVSHDKNVKPAIIINNGVFTWEREGVATLRNIRLSVPEGSLVAVVGTVGCGKSSLLSAILGEMEKLEGDVNVKGSIAYVPQQAWIQNTSLKENILFGKPMDLNRYRAIIDSCALQPDLDIMPAGDQTEIGEKGINLSGGQKQRVSLARSVFQDMDLYLLDDPLSAVDSHVGKHIFDNVIGPKGLLKDKTRILVTHGVSFLPQVDVIVVMMDGQISETGSYQDLISRAGAFAEFLKNYLYEELKKEESTEIITNINDLSVTEEIMSQLGSVIEPQKAALLQKQVSMLSNRIRSISEASKTSENKSCPDTPLATSRNSLHHPHGSHMHGQNSTPPKSPLAEKGTFSAGEATALPNKTKEPEKERLIKAEGMETGRVKLSVFLSYLKSLGVLVSIFSVLMFILYNGASIYSNIWLSEWSDDKVINGTVDEDQRNMRLGVYGALGVVQGVFIVLGSLGLYLGNVRAGRMLHSFILKNIVSSPMVFFDTTPLGRILNRFGKDIDVIDSQIPNNFQSWLACMLRVLTVPIVVGYSTPWFLALAVPLAIFYVVIQRFYVASSRQLKRLESVSKSPIYSHFQESVMGVVTIRAYQQQTRFMKESEARVDNNLYCHFPTVVANRWLAIRLEFVGNSIVFFATLFAVIARDTISPGIVGLSITYALSVTQTLNWMVRMTSELETNIIAVERIKEYSETPTEASWIIPNNRPDSMWPEYGQVTFEDYGTRYREGLDMVIKGINCTINPGEKMGIVGRTGAGKSSLTMALFRIIEPVQGRIVIDGVDISKIGLHDLRSKLTIIPQEPVLFSGTLRMNLDPFDLFTDEQVWQALEHAHLKNFVSGLADGLQHQCTEGGENLSVGQRQLICLARALLRKSRVLVLDEATAAVDLETDDLIQETIRQEFKDCTVLTIAHRINTIMDYNRVMVLDSGRIKELDTTSNLLENSDSIFYGMTRDAGLI</sequence>
<feature type="transmembrane region" description="Helical" evidence="18">
    <location>
        <begin position="999"/>
        <end position="1021"/>
    </location>
</feature>
<keyword evidence="5" id="KW-1003">Cell membrane</keyword>
<dbReference type="Pfam" id="PF24357">
    <property type="entry name" value="TMD0_ABC"/>
    <property type="match status" value="1"/>
</dbReference>
<feature type="transmembrane region" description="Helical" evidence="18">
    <location>
        <begin position="30"/>
        <end position="48"/>
    </location>
</feature>
<feature type="transmembrane region" description="Helical" evidence="18">
    <location>
        <begin position="535"/>
        <end position="563"/>
    </location>
</feature>
<evidence type="ECO:0000256" key="6">
    <source>
        <dbReference type="ARBA" id="ARBA00022692"/>
    </source>
</evidence>
<dbReference type="EMBL" id="JAEAOA010000079">
    <property type="protein sequence ID" value="KAK3611057.1"/>
    <property type="molecule type" value="Genomic_DNA"/>
</dbReference>
<protein>
    <submittedName>
        <fullName evidence="21">Uncharacterized protein</fullName>
    </submittedName>
</protein>
<evidence type="ECO:0000256" key="18">
    <source>
        <dbReference type="SAM" id="Phobius"/>
    </source>
</evidence>
<evidence type="ECO:0000256" key="10">
    <source>
        <dbReference type="ARBA" id="ARBA00022967"/>
    </source>
</evidence>
<feature type="transmembrane region" description="Helical" evidence="18">
    <location>
        <begin position="162"/>
        <end position="185"/>
    </location>
</feature>
<dbReference type="Pfam" id="PF00005">
    <property type="entry name" value="ABC_tran"/>
    <property type="match status" value="2"/>
</dbReference>
<evidence type="ECO:0000256" key="8">
    <source>
        <dbReference type="ARBA" id="ARBA00022741"/>
    </source>
</evidence>
<comment type="similarity">
    <text evidence="3">Belongs to the ABC transporter superfamily. ABCC family. Conjugate transporter (TC 3.A.1.208) subfamily.</text>
</comment>
<reference evidence="21" key="2">
    <citation type="journal article" date="2021" name="Genome Biol. Evol.">
        <title>Developing a high-quality reference genome for a parasitic bivalve with doubly uniparental inheritance (Bivalvia: Unionida).</title>
        <authorList>
            <person name="Smith C.H."/>
        </authorList>
    </citation>
    <scope>NUCLEOTIDE SEQUENCE</scope>
    <source>
        <strain evidence="21">CHS0354</strain>
        <tissue evidence="21">Mantle</tissue>
    </source>
</reference>
<feature type="domain" description="ABC transporter" evidence="19">
    <location>
        <begin position="632"/>
        <end position="856"/>
    </location>
</feature>
<feature type="transmembrane region" description="Helical" evidence="18">
    <location>
        <begin position="1152"/>
        <end position="1172"/>
    </location>
</feature>
<dbReference type="Pfam" id="PF00664">
    <property type="entry name" value="ABC_membrane"/>
    <property type="match status" value="2"/>
</dbReference>
<keyword evidence="13 18" id="KW-0472">Membrane</keyword>
<evidence type="ECO:0000256" key="7">
    <source>
        <dbReference type="ARBA" id="ARBA00022737"/>
    </source>
</evidence>
<dbReference type="InterPro" id="IPR027417">
    <property type="entry name" value="P-loop_NTPase"/>
</dbReference>
<name>A0AAE0WEX4_9BIVA</name>
<dbReference type="Gene3D" id="3.40.50.300">
    <property type="entry name" value="P-loop containing nucleotide triphosphate hydrolases"/>
    <property type="match status" value="2"/>
</dbReference>
<dbReference type="InterPro" id="IPR005292">
    <property type="entry name" value="MRP"/>
</dbReference>
<dbReference type="FunFam" id="1.20.1560.10:FF:000007">
    <property type="entry name" value="ATP-binding cassette subfamily C member 1"/>
    <property type="match status" value="1"/>
</dbReference>
<keyword evidence="4" id="KW-0813">Transport</keyword>
<dbReference type="CDD" id="cd18603">
    <property type="entry name" value="ABC_6TM_MRP1_2_3_6_D2_like"/>
    <property type="match status" value="1"/>
</dbReference>
<dbReference type="CDD" id="cd18595">
    <property type="entry name" value="ABC_6TM_MRP1_2_3_6_D1_like"/>
    <property type="match status" value="1"/>
</dbReference>
<keyword evidence="11 18" id="KW-1133">Transmembrane helix</keyword>
<evidence type="ECO:0000256" key="11">
    <source>
        <dbReference type="ARBA" id="ARBA00022989"/>
    </source>
</evidence>
<dbReference type="InterPro" id="IPR003593">
    <property type="entry name" value="AAA+_ATPase"/>
</dbReference>
<feature type="transmembrane region" description="Helical" evidence="18">
    <location>
        <begin position="100"/>
        <end position="120"/>
    </location>
</feature>
<evidence type="ECO:0000256" key="17">
    <source>
        <dbReference type="SAM" id="MobiDB-lite"/>
    </source>
</evidence>
<dbReference type="InterPro" id="IPR050173">
    <property type="entry name" value="ABC_transporter_C-like"/>
</dbReference>
<dbReference type="FunFam" id="1.20.1560.10:FF:000001">
    <property type="entry name" value="ATP-binding cassette subfamily C member 1"/>
    <property type="match status" value="1"/>
</dbReference>
<evidence type="ECO:0000256" key="9">
    <source>
        <dbReference type="ARBA" id="ARBA00022840"/>
    </source>
</evidence>
<organism evidence="21 22">
    <name type="scientific">Potamilus streckersoni</name>
    <dbReference type="NCBI Taxonomy" id="2493646"/>
    <lineage>
        <taxon>Eukaryota</taxon>
        <taxon>Metazoa</taxon>
        <taxon>Spiralia</taxon>
        <taxon>Lophotrochozoa</taxon>
        <taxon>Mollusca</taxon>
        <taxon>Bivalvia</taxon>
        <taxon>Autobranchia</taxon>
        <taxon>Heteroconchia</taxon>
        <taxon>Palaeoheterodonta</taxon>
        <taxon>Unionida</taxon>
        <taxon>Unionoidea</taxon>
        <taxon>Unionidae</taxon>
        <taxon>Ambleminae</taxon>
        <taxon>Lampsilini</taxon>
        <taxon>Potamilus</taxon>
    </lineage>
</organism>
<dbReference type="InterPro" id="IPR011527">
    <property type="entry name" value="ABC1_TM_dom"/>
</dbReference>
<dbReference type="PANTHER" id="PTHR24223">
    <property type="entry name" value="ATP-BINDING CASSETTE SUB-FAMILY C"/>
    <property type="match status" value="1"/>
</dbReference>
<feature type="domain" description="ABC transmembrane type-1" evidence="20">
    <location>
        <begin position="1012"/>
        <end position="1294"/>
    </location>
</feature>
<comment type="catalytic activity">
    <reaction evidence="15">
        <text>leukotriene C4(in) + ATP + H2O = leukotriene C4(out) + ADP + phosphate + H(+)</text>
        <dbReference type="Rhea" id="RHEA:38963"/>
        <dbReference type="ChEBI" id="CHEBI:15377"/>
        <dbReference type="ChEBI" id="CHEBI:15378"/>
        <dbReference type="ChEBI" id="CHEBI:30616"/>
        <dbReference type="ChEBI" id="CHEBI:43474"/>
        <dbReference type="ChEBI" id="CHEBI:57973"/>
        <dbReference type="ChEBI" id="CHEBI:456216"/>
    </reaction>
    <physiologicalReaction direction="left-to-right" evidence="15">
        <dbReference type="Rhea" id="RHEA:38964"/>
    </physiologicalReaction>
</comment>
<feature type="transmembrane region" description="Helical" evidence="18">
    <location>
        <begin position="313"/>
        <end position="333"/>
    </location>
</feature>
<feature type="transmembrane region" description="Helical" evidence="18">
    <location>
        <begin position="60"/>
        <end position="80"/>
    </location>
</feature>
<dbReference type="NCBIfam" id="TIGR00957">
    <property type="entry name" value="MRP_assoc_pro"/>
    <property type="match status" value="1"/>
</dbReference>
<keyword evidence="10" id="KW-1278">Translocase</keyword>
<feature type="domain" description="ABC transmembrane type-1" evidence="20">
    <location>
        <begin position="318"/>
        <end position="600"/>
    </location>
</feature>
<keyword evidence="8" id="KW-0547">Nucleotide-binding</keyword>
<dbReference type="FunFam" id="3.40.50.300:FF:000074">
    <property type="entry name" value="Multidrug resistance-associated protein 5 isoform 1"/>
    <property type="match status" value="1"/>
</dbReference>
<comment type="caution">
    <text evidence="21">The sequence shown here is derived from an EMBL/GenBank/DDBJ whole genome shotgun (WGS) entry which is preliminary data.</text>
</comment>
<accession>A0AAE0WEX4</accession>
<keyword evidence="22" id="KW-1185">Reference proteome</keyword>
<comment type="catalytic activity">
    <reaction evidence="14">
        <text>ATP + H2O + xenobioticSide 1 = ADP + phosphate + xenobioticSide 2.</text>
        <dbReference type="EC" id="7.6.2.2"/>
    </reaction>
</comment>
<evidence type="ECO:0000313" key="21">
    <source>
        <dbReference type="EMBL" id="KAK3611057.1"/>
    </source>
</evidence>
<evidence type="ECO:0000256" key="15">
    <source>
        <dbReference type="ARBA" id="ARBA00047523"/>
    </source>
</evidence>
<dbReference type="PROSITE" id="PS50929">
    <property type="entry name" value="ABC_TM1F"/>
    <property type="match status" value="2"/>
</dbReference>
<dbReference type="InterPro" id="IPR017871">
    <property type="entry name" value="ABC_transporter-like_CS"/>
</dbReference>